<dbReference type="EMBL" id="CM007903">
    <property type="protein sequence ID" value="OTF96824.1"/>
    <property type="molecule type" value="Genomic_DNA"/>
</dbReference>
<protein>
    <submittedName>
        <fullName evidence="2">Uncharacterized protein</fullName>
    </submittedName>
</protein>
<organism evidence="2 3">
    <name type="scientific">Helianthus annuus</name>
    <name type="common">Common sunflower</name>
    <dbReference type="NCBI Taxonomy" id="4232"/>
    <lineage>
        <taxon>Eukaryota</taxon>
        <taxon>Viridiplantae</taxon>
        <taxon>Streptophyta</taxon>
        <taxon>Embryophyta</taxon>
        <taxon>Tracheophyta</taxon>
        <taxon>Spermatophyta</taxon>
        <taxon>Magnoliopsida</taxon>
        <taxon>eudicotyledons</taxon>
        <taxon>Gunneridae</taxon>
        <taxon>Pentapetalae</taxon>
        <taxon>asterids</taxon>
        <taxon>campanulids</taxon>
        <taxon>Asterales</taxon>
        <taxon>Asteraceae</taxon>
        <taxon>Asteroideae</taxon>
        <taxon>Heliantheae alliance</taxon>
        <taxon>Heliantheae</taxon>
        <taxon>Helianthus</taxon>
    </lineage>
</organism>
<evidence type="ECO:0000313" key="1">
    <source>
        <dbReference type="EMBL" id="KAF5767098.1"/>
    </source>
</evidence>
<reference evidence="1 3" key="1">
    <citation type="journal article" date="2017" name="Nature">
        <title>The sunflower genome provides insights into oil metabolism, flowering and Asterid evolution.</title>
        <authorList>
            <person name="Badouin H."/>
            <person name="Gouzy J."/>
            <person name="Grassa C.J."/>
            <person name="Murat F."/>
            <person name="Staton S.E."/>
            <person name="Cottret L."/>
            <person name="Lelandais-Briere C."/>
            <person name="Owens G.L."/>
            <person name="Carrere S."/>
            <person name="Mayjonade B."/>
            <person name="Legrand L."/>
            <person name="Gill N."/>
            <person name="Kane N.C."/>
            <person name="Bowers J.E."/>
            <person name="Hubner S."/>
            <person name="Bellec A."/>
            <person name="Berard A."/>
            <person name="Berges H."/>
            <person name="Blanchet N."/>
            <person name="Boniface M.C."/>
            <person name="Brunel D."/>
            <person name="Catrice O."/>
            <person name="Chaidir N."/>
            <person name="Claudel C."/>
            <person name="Donnadieu C."/>
            <person name="Faraut T."/>
            <person name="Fievet G."/>
            <person name="Helmstetter N."/>
            <person name="King M."/>
            <person name="Knapp S.J."/>
            <person name="Lai Z."/>
            <person name="Le Paslier M.C."/>
            <person name="Lippi Y."/>
            <person name="Lorenzon L."/>
            <person name="Mandel J.R."/>
            <person name="Marage G."/>
            <person name="Marchand G."/>
            <person name="Marquand E."/>
            <person name="Bret-Mestries E."/>
            <person name="Morien E."/>
            <person name="Nambeesan S."/>
            <person name="Nguyen T."/>
            <person name="Pegot-Espagnet P."/>
            <person name="Pouilly N."/>
            <person name="Raftis F."/>
            <person name="Sallet E."/>
            <person name="Schiex T."/>
            <person name="Thomas J."/>
            <person name="Vandecasteele C."/>
            <person name="Vares D."/>
            <person name="Vear F."/>
            <person name="Vautrin S."/>
            <person name="Crespi M."/>
            <person name="Mangin B."/>
            <person name="Burke J.M."/>
            <person name="Salse J."/>
            <person name="Munos S."/>
            <person name="Vincourt P."/>
            <person name="Rieseberg L.H."/>
            <person name="Langlade N.B."/>
        </authorList>
    </citation>
    <scope>NUCLEOTIDE SEQUENCE [LARGE SCALE GENOMIC DNA]</scope>
    <source>
        <strain evidence="3">cv. SF193</strain>
        <tissue evidence="1">Leaves</tissue>
    </source>
</reference>
<dbReference type="InParanoid" id="A0A251SD89"/>
<evidence type="ECO:0000313" key="2">
    <source>
        <dbReference type="EMBL" id="OTF96824.1"/>
    </source>
</evidence>
<reference evidence="2" key="2">
    <citation type="submission" date="2017-02" db="EMBL/GenBank/DDBJ databases">
        <title>Sunflower complete genome.</title>
        <authorList>
            <person name="Langlade N."/>
            <person name="Munos S."/>
        </authorList>
    </citation>
    <scope>NUCLEOTIDE SEQUENCE [LARGE SCALE GENOMIC DNA]</scope>
    <source>
        <tissue evidence="2">Leaves</tissue>
    </source>
</reference>
<dbReference type="AlphaFoldDB" id="A0A251SD89"/>
<keyword evidence="3" id="KW-1185">Reference proteome</keyword>
<dbReference type="Proteomes" id="UP000215914">
    <property type="component" value="Chromosome 14"/>
</dbReference>
<gene>
    <name evidence="2" type="ORF">HannXRQ_Chr14g0427811</name>
    <name evidence="1" type="ORF">HanXRQr2_Chr14g0620381</name>
</gene>
<dbReference type="Gramene" id="mRNA:HanXRQr2_Chr14g0620381">
    <property type="protein sequence ID" value="CDS:HanXRQr2_Chr14g0620381.1"/>
    <property type="gene ID" value="HanXRQr2_Chr14g0620381"/>
</dbReference>
<accession>A0A251SD89</accession>
<reference evidence="1" key="3">
    <citation type="submission" date="2020-06" db="EMBL/GenBank/DDBJ databases">
        <title>Helianthus annuus Genome sequencing and assembly Release 2.</title>
        <authorList>
            <person name="Gouzy J."/>
            <person name="Langlade N."/>
            <person name="Munos S."/>
        </authorList>
    </citation>
    <scope>NUCLEOTIDE SEQUENCE</scope>
    <source>
        <tissue evidence="1">Leaves</tissue>
    </source>
</reference>
<name>A0A251SD89_HELAN</name>
<dbReference type="EMBL" id="MNCJ02000329">
    <property type="protein sequence ID" value="KAF5767098.1"/>
    <property type="molecule type" value="Genomic_DNA"/>
</dbReference>
<sequence>MASSRVCGLCTNTDCLISGRKPEIKQLTRNARGRRIKRFEISSNLFRYSLTVEVCCSLASCPSGSSRSGERNRF</sequence>
<proteinExistence type="predicted"/>
<evidence type="ECO:0000313" key="3">
    <source>
        <dbReference type="Proteomes" id="UP000215914"/>
    </source>
</evidence>